<gene>
    <name evidence="9" type="ORF">CAUJ_LOCUS1602</name>
</gene>
<organism evidence="9 10">
    <name type="scientific">Caenorhabditis auriculariae</name>
    <dbReference type="NCBI Taxonomy" id="2777116"/>
    <lineage>
        <taxon>Eukaryota</taxon>
        <taxon>Metazoa</taxon>
        <taxon>Ecdysozoa</taxon>
        <taxon>Nematoda</taxon>
        <taxon>Chromadorea</taxon>
        <taxon>Rhabditida</taxon>
        <taxon>Rhabditina</taxon>
        <taxon>Rhabditomorpha</taxon>
        <taxon>Rhabditoidea</taxon>
        <taxon>Rhabditidae</taxon>
        <taxon>Peloderinae</taxon>
        <taxon>Caenorhabditis</taxon>
    </lineage>
</organism>
<dbReference type="InterPro" id="IPR029056">
    <property type="entry name" value="Ribokinase-like"/>
</dbReference>
<dbReference type="GO" id="GO:0047453">
    <property type="term" value="F:ATP-dependent NAD(P)H-hydrate dehydratase activity"/>
    <property type="evidence" value="ECO:0007669"/>
    <property type="project" value="UniProtKB-UniRule"/>
</dbReference>
<keyword evidence="10" id="KW-1185">Reference proteome</keyword>
<comment type="catalytic activity">
    <reaction evidence="7">
        <text>(6S)-NADHX + ATP = ADP + phosphate + NADH + H(+)</text>
        <dbReference type="Rhea" id="RHEA:19017"/>
        <dbReference type="ChEBI" id="CHEBI:15378"/>
        <dbReference type="ChEBI" id="CHEBI:30616"/>
        <dbReference type="ChEBI" id="CHEBI:43474"/>
        <dbReference type="ChEBI" id="CHEBI:57945"/>
        <dbReference type="ChEBI" id="CHEBI:64074"/>
        <dbReference type="ChEBI" id="CHEBI:456216"/>
        <dbReference type="EC" id="4.2.1.93"/>
    </reaction>
</comment>
<keyword evidence="3" id="KW-0521">NADP</keyword>
<evidence type="ECO:0000256" key="1">
    <source>
        <dbReference type="ARBA" id="ARBA00022741"/>
    </source>
</evidence>
<dbReference type="InterPro" id="IPR000631">
    <property type="entry name" value="CARKD"/>
</dbReference>
<dbReference type="SUPFAM" id="SSF53613">
    <property type="entry name" value="Ribokinase-like"/>
    <property type="match status" value="1"/>
</dbReference>
<protein>
    <recommendedName>
        <fullName evidence="7">ATP-dependent (S)-NAD(P)H-hydrate dehydratase</fullName>
        <ecNumber evidence="7">4.2.1.93</ecNumber>
    </recommendedName>
    <alternativeName>
        <fullName evidence="7">ATP-dependent NAD(P)HX dehydratase</fullName>
    </alternativeName>
</protein>
<dbReference type="PROSITE" id="PS01050">
    <property type="entry name" value="YJEF_C_2"/>
    <property type="match status" value="1"/>
</dbReference>
<keyword evidence="2 7" id="KW-0067">ATP-binding</keyword>
<dbReference type="Pfam" id="PF01256">
    <property type="entry name" value="Carb_kinase"/>
    <property type="match status" value="1"/>
</dbReference>
<accession>A0A8S1GSR8</accession>
<dbReference type="NCBIfam" id="TIGR00196">
    <property type="entry name" value="yjeF_cterm"/>
    <property type="match status" value="1"/>
</dbReference>
<dbReference type="PANTHER" id="PTHR12592:SF0">
    <property type="entry name" value="ATP-DEPENDENT (S)-NAD(P)H-HYDRATE DEHYDRATASE"/>
    <property type="match status" value="1"/>
</dbReference>
<dbReference type="HAMAP" id="MF_01965">
    <property type="entry name" value="NADHX_dehydratase"/>
    <property type="match status" value="1"/>
</dbReference>
<comment type="catalytic activity">
    <reaction evidence="6 7">
        <text>(6S)-NADPHX + ATP = ADP + phosphate + NADPH + H(+)</text>
        <dbReference type="Rhea" id="RHEA:32231"/>
        <dbReference type="ChEBI" id="CHEBI:15378"/>
        <dbReference type="ChEBI" id="CHEBI:30616"/>
        <dbReference type="ChEBI" id="CHEBI:43474"/>
        <dbReference type="ChEBI" id="CHEBI:57783"/>
        <dbReference type="ChEBI" id="CHEBI:64076"/>
        <dbReference type="ChEBI" id="CHEBI:456216"/>
        <dbReference type="EC" id="4.2.1.93"/>
    </reaction>
</comment>
<comment type="cofactor">
    <cofactor evidence="7">
        <name>Mg(2+)</name>
        <dbReference type="ChEBI" id="CHEBI:18420"/>
    </cofactor>
</comment>
<keyword evidence="5 7" id="KW-0456">Lyase</keyword>
<feature type="domain" description="YjeF C-terminal" evidence="8">
    <location>
        <begin position="1"/>
        <end position="272"/>
    </location>
</feature>
<dbReference type="GO" id="GO:0005524">
    <property type="term" value="F:ATP binding"/>
    <property type="evidence" value="ECO:0007669"/>
    <property type="project" value="UniProtKB-KW"/>
</dbReference>
<comment type="similarity">
    <text evidence="7">Belongs to the NnrD/CARKD family.</text>
</comment>
<dbReference type="PANTHER" id="PTHR12592">
    <property type="entry name" value="ATP-DEPENDENT (S)-NAD(P)H-HYDRATE DEHYDRATASE FAMILY MEMBER"/>
    <property type="match status" value="1"/>
</dbReference>
<name>A0A8S1GSR8_9PELO</name>
<dbReference type="Gene3D" id="3.40.1190.20">
    <property type="match status" value="1"/>
</dbReference>
<dbReference type="EC" id="4.2.1.93" evidence="7"/>
<evidence type="ECO:0000256" key="7">
    <source>
        <dbReference type="HAMAP-Rule" id="MF_03157"/>
    </source>
</evidence>
<feature type="binding site" evidence="7">
    <location>
        <begin position="196"/>
        <end position="205"/>
    </location>
    <ligand>
        <name>ATP</name>
        <dbReference type="ChEBI" id="CHEBI:30616"/>
    </ligand>
</feature>
<feature type="binding site" evidence="7">
    <location>
        <begin position="132"/>
        <end position="138"/>
    </location>
    <ligand>
        <name>(6S)-NADPHX</name>
        <dbReference type="ChEBI" id="CHEBI:64076"/>
    </ligand>
</feature>
<feature type="binding site" evidence="7">
    <location>
        <position position="206"/>
    </location>
    <ligand>
        <name>(6S)-NADPHX</name>
        <dbReference type="ChEBI" id="CHEBI:64076"/>
    </ligand>
</feature>
<evidence type="ECO:0000256" key="2">
    <source>
        <dbReference type="ARBA" id="ARBA00022840"/>
    </source>
</evidence>
<dbReference type="EMBL" id="CAJGYM010000003">
    <property type="protein sequence ID" value="CAD6185683.1"/>
    <property type="molecule type" value="Genomic_DNA"/>
</dbReference>
<evidence type="ECO:0000256" key="4">
    <source>
        <dbReference type="ARBA" id="ARBA00023027"/>
    </source>
</evidence>
<sequence length="283" mass="31021">MEQLLKLLPKLSNHLRKGDCGKIGIIGGSMEYTGAPYFAASSAARLGADLIHVFCTHDAATVIKTYSPDLIVHPGMKVDDVIPKLERLTTLAFLSWSRKKELPLVIDGDGLWFVAEDSSLLPKSESIVLTPNVVEFSRLCKAVLKKENVLDIKDFDEIRQLAANLSREMRVAIYLKGNSDLVVTPDGRVSKCDAKGSMRRCGGQGDVTAGTLGLLLSWARKTGADWTTSHHDAGVASSWLVRTAGHRAFEREGRSMNTPNLLEELPRVLRDVETAETVPNNKI</sequence>
<evidence type="ECO:0000313" key="9">
    <source>
        <dbReference type="EMBL" id="CAD6185683.1"/>
    </source>
</evidence>
<keyword evidence="4 7" id="KW-0520">NAD</keyword>
<dbReference type="Proteomes" id="UP000835052">
    <property type="component" value="Unassembled WGS sequence"/>
</dbReference>
<dbReference type="InterPro" id="IPR017953">
    <property type="entry name" value="Carbohydrate_kinase_pred_CS"/>
</dbReference>
<evidence type="ECO:0000256" key="5">
    <source>
        <dbReference type="ARBA" id="ARBA00023239"/>
    </source>
</evidence>
<evidence type="ECO:0000313" key="10">
    <source>
        <dbReference type="Proteomes" id="UP000835052"/>
    </source>
</evidence>
<reference evidence="9" key="1">
    <citation type="submission" date="2020-10" db="EMBL/GenBank/DDBJ databases">
        <authorList>
            <person name="Kikuchi T."/>
        </authorList>
    </citation>
    <scope>NUCLEOTIDE SEQUENCE</scope>
    <source>
        <strain evidence="9">NKZ352</strain>
    </source>
</reference>
<dbReference type="CDD" id="cd01171">
    <property type="entry name" value="YXKO-related"/>
    <property type="match status" value="1"/>
</dbReference>
<evidence type="ECO:0000256" key="3">
    <source>
        <dbReference type="ARBA" id="ARBA00022857"/>
    </source>
</evidence>
<comment type="function">
    <text evidence="7">Catalyzes the dehydration of the S-form of NAD(P)HX at the expense of ATP, which is converted to ADP. Together with NAD(P)HX epimerase, which catalyzes the epimerization of the S- and R-forms, the enzyme allows the repair of both epimers of NAD(P)HX, a damaged form of NAD(P)H that is a result of enzymatic or heat-dependent hydration.</text>
</comment>
<comment type="caution">
    <text evidence="9">The sequence shown here is derived from an EMBL/GenBank/DDBJ whole genome shotgun (WGS) entry which is preliminary data.</text>
</comment>
<proteinExistence type="inferred from homology"/>
<keyword evidence="1 7" id="KW-0547">Nucleotide-binding</keyword>
<feature type="binding site" evidence="7">
    <location>
        <position position="93"/>
    </location>
    <ligand>
        <name>(6S)-NADPHX</name>
        <dbReference type="ChEBI" id="CHEBI:64076"/>
    </ligand>
</feature>
<dbReference type="AlphaFoldDB" id="A0A8S1GSR8"/>
<evidence type="ECO:0000256" key="6">
    <source>
        <dbReference type="ARBA" id="ARBA00047472"/>
    </source>
</evidence>
<dbReference type="PROSITE" id="PS51383">
    <property type="entry name" value="YJEF_C_3"/>
    <property type="match status" value="1"/>
</dbReference>
<dbReference type="GO" id="GO:0110051">
    <property type="term" value="P:metabolite repair"/>
    <property type="evidence" value="ECO:0007669"/>
    <property type="project" value="TreeGrafter"/>
</dbReference>
<feature type="binding site" evidence="7">
    <location>
        <begin position="176"/>
        <end position="180"/>
    </location>
    <ligand>
        <name>ATP</name>
        <dbReference type="ChEBI" id="CHEBI:30616"/>
    </ligand>
</feature>
<dbReference type="GO" id="GO:0046496">
    <property type="term" value="P:nicotinamide nucleotide metabolic process"/>
    <property type="evidence" value="ECO:0007669"/>
    <property type="project" value="UniProtKB-UniRule"/>
</dbReference>
<dbReference type="OrthoDB" id="8110916at2759"/>
<evidence type="ECO:0000259" key="8">
    <source>
        <dbReference type="PROSITE" id="PS51383"/>
    </source>
</evidence>
<keyword evidence="7" id="KW-0597">Phosphoprotein</keyword>